<evidence type="ECO:0000256" key="8">
    <source>
        <dbReference type="PIRSR" id="PIRSR001365-2"/>
    </source>
</evidence>
<feature type="active site" description="Schiff-base intermediate with substrate" evidence="7">
    <location>
        <position position="154"/>
    </location>
</feature>
<dbReference type="InterPro" id="IPR002220">
    <property type="entry name" value="DapA-like"/>
</dbReference>
<dbReference type="Gene3D" id="3.20.20.70">
    <property type="entry name" value="Aldolase class I"/>
    <property type="match status" value="1"/>
</dbReference>
<dbReference type="HOGENOM" id="CLU_049343_5_1_2"/>
<dbReference type="EMBL" id="CP002535">
    <property type="protein sequence ID" value="AEE93151.1"/>
    <property type="molecule type" value="Genomic_DNA"/>
</dbReference>
<comment type="subunit">
    <text evidence="6">Homotetramer; dimer of dimers.</text>
</comment>
<dbReference type="AlphaFoldDB" id="F4B4Y6"/>
<dbReference type="PANTHER" id="PTHR12128:SF66">
    <property type="entry name" value="4-HYDROXY-2-OXOGLUTARATE ALDOLASE, MITOCHONDRIAL"/>
    <property type="match status" value="1"/>
</dbReference>
<evidence type="ECO:0000313" key="9">
    <source>
        <dbReference type="EMBL" id="AEE93151.1"/>
    </source>
</evidence>
<protein>
    <submittedName>
        <fullName evidence="9">2-keto-3-deoxy-(6-phospho)-gluconate aldolase</fullName>
    </submittedName>
</protein>
<dbReference type="SUPFAM" id="SSF51569">
    <property type="entry name" value="Aldolase"/>
    <property type="match status" value="1"/>
</dbReference>
<feature type="active site" description="Proton donor/acceptor" evidence="7">
    <location>
        <position position="129"/>
    </location>
</feature>
<gene>
    <name evidence="9" type="ordered locus">Ahos_0260</name>
</gene>
<dbReference type="InterPro" id="IPR013785">
    <property type="entry name" value="Aldolase_TIM"/>
</dbReference>
<organism evidence="9 10">
    <name type="scientific">Acidianus hospitalis (strain W1)</name>
    <dbReference type="NCBI Taxonomy" id="933801"/>
    <lineage>
        <taxon>Archaea</taxon>
        <taxon>Thermoproteota</taxon>
        <taxon>Thermoprotei</taxon>
        <taxon>Sulfolobales</taxon>
        <taxon>Sulfolobaceae</taxon>
        <taxon>Acidianus</taxon>
    </lineage>
</organism>
<dbReference type="Proteomes" id="UP000008458">
    <property type="component" value="Chromosome"/>
</dbReference>
<keyword evidence="10" id="KW-1185">Reference proteome</keyword>
<keyword evidence="4" id="KW-0119">Carbohydrate metabolism</keyword>
<comment type="similarity">
    <text evidence="5">Belongs to the DapA family. KDPG aldolase subfamily.</text>
</comment>
<dbReference type="GeneID" id="10599700"/>
<evidence type="ECO:0000256" key="6">
    <source>
        <dbReference type="ARBA" id="ARBA00044762"/>
    </source>
</evidence>
<evidence type="ECO:0000256" key="3">
    <source>
        <dbReference type="ARBA" id="ARBA00023270"/>
    </source>
</evidence>
<dbReference type="Pfam" id="PF00701">
    <property type="entry name" value="DHDPS"/>
    <property type="match status" value="1"/>
</dbReference>
<proteinExistence type="inferred from homology"/>
<dbReference type="PANTHER" id="PTHR12128">
    <property type="entry name" value="DIHYDRODIPICOLINATE SYNTHASE"/>
    <property type="match status" value="1"/>
</dbReference>
<feature type="binding site" evidence="8">
    <location>
        <position position="192"/>
    </location>
    <ligand>
        <name>pyruvate</name>
        <dbReference type="ChEBI" id="CHEBI:15361"/>
    </ligand>
</feature>
<name>F4B4Y6_ACIHW</name>
<accession>F4B4Y6</accession>
<dbReference type="NCBIfam" id="NF040954">
    <property type="entry name" value="Arch_KDGaldase"/>
    <property type="match status" value="1"/>
</dbReference>
<comment type="pathway">
    <text evidence="1">Carbohydrate acid metabolism; 2-dehydro-3-deoxy-D-gluconate degradation; D-glyceraldehyde 3-phosphate and pyruvate from 2-dehydro-3-deoxy-D-gluconate: step 2/2.</text>
</comment>
<dbReference type="GO" id="GO:0008675">
    <property type="term" value="F:2-dehydro-3-deoxy-phosphogluconate aldolase activity"/>
    <property type="evidence" value="ECO:0007669"/>
    <property type="project" value="UniProtKB-ARBA"/>
</dbReference>
<keyword evidence="3" id="KW-0704">Schiff base</keyword>
<evidence type="ECO:0000256" key="5">
    <source>
        <dbReference type="ARBA" id="ARBA00044756"/>
    </source>
</evidence>
<dbReference type="STRING" id="933801.Ahos_0260"/>
<sequence>MTEIIVPILTPFNEKGEIDGEKVKTHVQNLLRKGVDIIFVNGTTGVGPALSKDEKRKMLDYVLDVTNKVIFQVGSLNMKEVLELVNYANERDIIAVASYPPYYFSIPKDFVVKYFKEICEASKHPVYLYNYPGATGKDVDVNLAKEIGCIKGVKDTNPDFAHTIRYKELGIKTYNGLENLAIASLSILDGTVVGAGNYMPELFSQLREYIKAGDMRKALDLQLKINEIDGTTIPYGKISSMYYLVKELQGYDVGVPRPPMYPLEEDKVKELIEKVRKIWNKSE</sequence>
<dbReference type="InterPro" id="IPR053415">
    <property type="entry name" value="ED_pathway_aldolase"/>
</dbReference>
<feature type="binding site" evidence="8">
    <location>
        <position position="44"/>
    </location>
    <ligand>
        <name>pyruvate</name>
        <dbReference type="ChEBI" id="CHEBI:15361"/>
    </ligand>
</feature>
<reference key="2">
    <citation type="journal article" date="2011" name="Extremophiles">
        <title>Genomic analyses of Acidianus hospitalis W1 a host for studying crenarchaeal virus and plasmid life cycles.</title>
        <authorList>
            <person name="You X.Y."/>
            <person name="Liu C."/>
            <person name="Wang S.Y."/>
            <person name="Jiang C.Y."/>
            <person name="Shah S.A."/>
            <person name="Prangishvili D."/>
            <person name="Liu S.J."/>
            <person name="Garrett R.A."/>
        </authorList>
    </citation>
    <scope>NUCLEOTIDE SEQUENCE</scope>
    <source>
        <strain>W1</strain>
    </source>
</reference>
<dbReference type="eggNOG" id="arCOG04172">
    <property type="taxonomic scope" value="Archaea"/>
</dbReference>
<keyword evidence="2" id="KW-0456">Lyase</keyword>
<dbReference type="PIRSF" id="PIRSF001365">
    <property type="entry name" value="DHDPS"/>
    <property type="match status" value="1"/>
</dbReference>
<evidence type="ECO:0000256" key="4">
    <source>
        <dbReference type="ARBA" id="ARBA00023277"/>
    </source>
</evidence>
<dbReference type="OrthoDB" id="350860at2157"/>
<dbReference type="RefSeq" id="WP_013775068.1">
    <property type="nucleotide sequence ID" value="NC_015518.1"/>
</dbReference>
<evidence type="ECO:0000256" key="2">
    <source>
        <dbReference type="ARBA" id="ARBA00023239"/>
    </source>
</evidence>
<dbReference type="KEGG" id="aho:Ahos_0260"/>
<evidence type="ECO:0000256" key="7">
    <source>
        <dbReference type="PIRSR" id="PIRSR001365-1"/>
    </source>
</evidence>
<reference evidence="9 10" key="1">
    <citation type="journal article" date="2011" name="Extremophiles">
        <title>Genomic analysis of Acidianus hospitalis W1 a host for studying crenarchaeal virus and plasmid life cycles.</title>
        <authorList>
            <person name="You X.Y."/>
            <person name="Liu C."/>
            <person name="Wang S.Y."/>
            <person name="Jiang C.Y."/>
            <person name="Shah S.A."/>
            <person name="Prangishvili D."/>
            <person name="She Q."/>
            <person name="Liu S.J."/>
            <person name="Garrett R.A."/>
        </authorList>
    </citation>
    <scope>NUCLEOTIDE SEQUENCE [LARGE SCALE GENOMIC DNA]</scope>
    <source>
        <strain evidence="9 10">W1</strain>
    </source>
</reference>
<evidence type="ECO:0000313" key="10">
    <source>
        <dbReference type="Proteomes" id="UP000008458"/>
    </source>
</evidence>
<dbReference type="GO" id="GO:0008840">
    <property type="term" value="F:4-hydroxy-tetrahydrodipicolinate synthase activity"/>
    <property type="evidence" value="ECO:0007669"/>
    <property type="project" value="TreeGrafter"/>
</dbReference>
<dbReference type="SMART" id="SM01130">
    <property type="entry name" value="DHDPS"/>
    <property type="match status" value="1"/>
</dbReference>
<dbReference type="PRINTS" id="PR00146">
    <property type="entry name" value="DHPICSNTHASE"/>
</dbReference>
<evidence type="ECO:0000256" key="1">
    <source>
        <dbReference type="ARBA" id="ARBA00004736"/>
    </source>
</evidence>